<dbReference type="Proteomes" id="UP000075714">
    <property type="component" value="Unassembled WGS sequence"/>
</dbReference>
<evidence type="ECO:0000313" key="11">
    <source>
        <dbReference type="Proteomes" id="UP000075714"/>
    </source>
</evidence>
<evidence type="ECO:0000256" key="6">
    <source>
        <dbReference type="ARBA" id="ARBA00022989"/>
    </source>
</evidence>
<reference evidence="11" key="1">
    <citation type="journal article" date="2016" name="Nat. Commun.">
        <title>The Gonium pectorale genome demonstrates co-option of cell cycle regulation during the evolution of multicellularity.</title>
        <authorList>
            <person name="Hanschen E.R."/>
            <person name="Marriage T.N."/>
            <person name="Ferris P.J."/>
            <person name="Hamaji T."/>
            <person name="Toyoda A."/>
            <person name="Fujiyama A."/>
            <person name="Neme R."/>
            <person name="Noguchi H."/>
            <person name="Minakuchi Y."/>
            <person name="Suzuki M."/>
            <person name="Kawai-Toyooka H."/>
            <person name="Smith D.R."/>
            <person name="Sparks H."/>
            <person name="Anderson J."/>
            <person name="Bakaric R."/>
            <person name="Luria V."/>
            <person name="Karger A."/>
            <person name="Kirschner M.W."/>
            <person name="Durand P.M."/>
            <person name="Michod R.E."/>
            <person name="Nozaki H."/>
            <person name="Olson B.J."/>
        </authorList>
    </citation>
    <scope>NUCLEOTIDE SEQUENCE [LARGE SCALE GENOMIC DNA]</scope>
    <source>
        <strain evidence="11">NIES-2863</strain>
    </source>
</reference>
<dbReference type="GO" id="GO:0008374">
    <property type="term" value="F:O-acyltransferase activity"/>
    <property type="evidence" value="ECO:0007669"/>
    <property type="project" value="InterPro"/>
</dbReference>
<gene>
    <name evidence="10" type="ORF">GPECTOR_234g545</name>
</gene>
<dbReference type="Pfam" id="PF13813">
    <property type="entry name" value="MBOAT_2"/>
    <property type="match status" value="1"/>
</dbReference>
<dbReference type="OrthoDB" id="1077582at2759"/>
<dbReference type="PANTHER" id="PTHR31595">
    <property type="entry name" value="LONG-CHAIN-ALCOHOL O-FATTY-ACYLTRANSFERASE 3-RELATED"/>
    <property type="match status" value="1"/>
</dbReference>
<dbReference type="GO" id="GO:0006629">
    <property type="term" value="P:lipid metabolic process"/>
    <property type="evidence" value="ECO:0007669"/>
    <property type="project" value="InterPro"/>
</dbReference>
<keyword evidence="6" id="KW-1133">Transmembrane helix</keyword>
<keyword evidence="4" id="KW-0808">Transferase</keyword>
<evidence type="ECO:0000313" key="10">
    <source>
        <dbReference type="EMBL" id="KXZ41959.1"/>
    </source>
</evidence>
<comment type="pathway">
    <text evidence="2">Secondary metabolite biosynthesis.</text>
</comment>
<comment type="similarity">
    <text evidence="3">Belongs to the wax synthase family.</text>
</comment>
<proteinExistence type="inferred from homology"/>
<dbReference type="InterPro" id="IPR032805">
    <property type="entry name" value="Wax_synthase_dom"/>
</dbReference>
<comment type="caution">
    <text evidence="10">The sequence shown here is derived from an EMBL/GenBank/DDBJ whole genome shotgun (WGS) entry which is preliminary data.</text>
</comment>
<dbReference type="GO" id="GO:0016020">
    <property type="term" value="C:membrane"/>
    <property type="evidence" value="ECO:0007669"/>
    <property type="project" value="UniProtKB-SubCell"/>
</dbReference>
<accession>A0A150FWI0</accession>
<evidence type="ECO:0000256" key="5">
    <source>
        <dbReference type="ARBA" id="ARBA00022692"/>
    </source>
</evidence>
<comment type="subcellular location">
    <subcellularLocation>
        <location evidence="1">Membrane</location>
        <topology evidence="1">Multi-pass membrane protein</topology>
    </subcellularLocation>
</comment>
<evidence type="ECO:0000256" key="1">
    <source>
        <dbReference type="ARBA" id="ARBA00004141"/>
    </source>
</evidence>
<evidence type="ECO:0000256" key="4">
    <source>
        <dbReference type="ARBA" id="ARBA00022679"/>
    </source>
</evidence>
<keyword evidence="7" id="KW-0472">Membrane</keyword>
<dbReference type="PANTHER" id="PTHR31595:SF57">
    <property type="entry name" value="OS04G0481900 PROTEIN"/>
    <property type="match status" value="1"/>
</dbReference>
<organism evidence="10 11">
    <name type="scientific">Gonium pectorale</name>
    <name type="common">Green alga</name>
    <dbReference type="NCBI Taxonomy" id="33097"/>
    <lineage>
        <taxon>Eukaryota</taxon>
        <taxon>Viridiplantae</taxon>
        <taxon>Chlorophyta</taxon>
        <taxon>core chlorophytes</taxon>
        <taxon>Chlorophyceae</taxon>
        <taxon>CS clade</taxon>
        <taxon>Chlamydomonadales</taxon>
        <taxon>Volvocaceae</taxon>
        <taxon>Gonium</taxon>
    </lineage>
</organism>
<keyword evidence="11" id="KW-1185">Reference proteome</keyword>
<feature type="region of interest" description="Disordered" evidence="8">
    <location>
        <begin position="64"/>
        <end position="83"/>
    </location>
</feature>
<sequence>MPAFPKSLCVQIAGAYFAMYMKAIEYCALEDPSPSPRTYWGYFLFSLRDVFLSFDSSGAVMRSQPGAVSASCGRKPKQDDDDKQRRFANTQANVVAHAGGGGRGGPFLIRQPLAPPGSDYSTAVLRILSDMTVQYILYDMLLTLCLRLTEGSPDGAAPPLLSFAKPWRGITSVSVLWQRWHQMFRMSFLRLAYRPARALVRRLRGGGKGRGGAAADRVDEAVGVMAVFLLSGLTHEYMCWAAFGAAEGWQLAFFALHGLAVLLEQATGTAQGGGRGGRRCGAGRGWAGALRGAGAAAFCVASSALFMRPWLQAGYHRDFWHPVSPAEWALQRLAGLAAEA</sequence>
<keyword evidence="5" id="KW-0812">Transmembrane</keyword>
<name>A0A150FWI0_GONPE</name>
<evidence type="ECO:0000256" key="8">
    <source>
        <dbReference type="SAM" id="MobiDB-lite"/>
    </source>
</evidence>
<dbReference type="EMBL" id="LSYV01000233">
    <property type="protein sequence ID" value="KXZ41959.1"/>
    <property type="molecule type" value="Genomic_DNA"/>
</dbReference>
<evidence type="ECO:0000256" key="3">
    <source>
        <dbReference type="ARBA" id="ARBA00007282"/>
    </source>
</evidence>
<dbReference type="InterPro" id="IPR044851">
    <property type="entry name" value="Wax_synthase"/>
</dbReference>
<evidence type="ECO:0000259" key="9">
    <source>
        <dbReference type="Pfam" id="PF13813"/>
    </source>
</evidence>
<evidence type="ECO:0000256" key="2">
    <source>
        <dbReference type="ARBA" id="ARBA00005179"/>
    </source>
</evidence>
<feature type="domain" description="Wax synthase" evidence="9">
    <location>
        <begin position="168"/>
        <end position="256"/>
    </location>
</feature>
<evidence type="ECO:0000256" key="7">
    <source>
        <dbReference type="ARBA" id="ARBA00023136"/>
    </source>
</evidence>
<dbReference type="AlphaFoldDB" id="A0A150FWI0"/>
<protein>
    <recommendedName>
        <fullName evidence="9">Wax synthase domain-containing protein</fullName>
    </recommendedName>
</protein>